<dbReference type="CDD" id="cd07814">
    <property type="entry name" value="SRPBCC_CalC_Aha1-like"/>
    <property type="match status" value="1"/>
</dbReference>
<dbReference type="EMBL" id="JACJIS010000002">
    <property type="protein sequence ID" value="MBA9073979.1"/>
    <property type="molecule type" value="Genomic_DNA"/>
</dbReference>
<feature type="domain" description="Activator of Hsp90 ATPase homologue 1/2-like C-terminal" evidence="2">
    <location>
        <begin position="11"/>
        <end position="142"/>
    </location>
</feature>
<accession>A0ABR6DRA5</accession>
<sequence length="146" mass="16709">MKKQEFTIELDAPREKVWDVLWGKETYPLWTAPFGEGSRAETDWKEGSKVLFLNADDEGMVAKIAKNIPNEYMSIEHLGVVMGGIEHTENEKSGEWAGSLENYTLKEANGRTQLMVDMDVTEEYEDFFNTTWPIALGKIKELSEKK</sequence>
<gene>
    <name evidence="3" type="ORF">GGR22_002146</name>
</gene>
<proteinExistence type="inferred from homology"/>
<dbReference type="SUPFAM" id="SSF55961">
    <property type="entry name" value="Bet v1-like"/>
    <property type="match status" value="1"/>
</dbReference>
<comment type="similarity">
    <text evidence="1">Belongs to the AHA1 family.</text>
</comment>
<evidence type="ECO:0000259" key="2">
    <source>
        <dbReference type="Pfam" id="PF08327"/>
    </source>
</evidence>
<evidence type="ECO:0000313" key="3">
    <source>
        <dbReference type="EMBL" id="MBA9073979.1"/>
    </source>
</evidence>
<dbReference type="Gene3D" id="3.30.530.20">
    <property type="match status" value="1"/>
</dbReference>
<evidence type="ECO:0000256" key="1">
    <source>
        <dbReference type="ARBA" id="ARBA00006817"/>
    </source>
</evidence>
<dbReference type="Proteomes" id="UP000555003">
    <property type="component" value="Unassembled WGS sequence"/>
</dbReference>
<dbReference type="InterPro" id="IPR023393">
    <property type="entry name" value="START-like_dom_sf"/>
</dbReference>
<organism evidence="3 4">
    <name type="scientific">Flavobacterium gossypii</name>
    <dbReference type="NCBI Taxonomy" id="1646119"/>
    <lineage>
        <taxon>Bacteria</taxon>
        <taxon>Pseudomonadati</taxon>
        <taxon>Bacteroidota</taxon>
        <taxon>Flavobacteriia</taxon>
        <taxon>Flavobacteriales</taxon>
        <taxon>Flavobacteriaceae</taxon>
        <taxon>Flavobacterium</taxon>
    </lineage>
</organism>
<dbReference type="Pfam" id="PF08327">
    <property type="entry name" value="AHSA1"/>
    <property type="match status" value="1"/>
</dbReference>
<evidence type="ECO:0000313" key="4">
    <source>
        <dbReference type="Proteomes" id="UP000555003"/>
    </source>
</evidence>
<dbReference type="RefSeq" id="WP_182493633.1">
    <property type="nucleotide sequence ID" value="NZ_JACJIS010000002.1"/>
</dbReference>
<protein>
    <submittedName>
        <fullName evidence="3">Uncharacterized protein YndB with AHSA1/START domain</fullName>
    </submittedName>
</protein>
<name>A0ABR6DRA5_9FLAO</name>
<comment type="caution">
    <text evidence="3">The sequence shown here is derived from an EMBL/GenBank/DDBJ whole genome shotgun (WGS) entry which is preliminary data.</text>
</comment>
<keyword evidence="4" id="KW-1185">Reference proteome</keyword>
<reference evidence="3 4" key="1">
    <citation type="submission" date="2020-08" db="EMBL/GenBank/DDBJ databases">
        <title>Genomic Encyclopedia of Type Strains, Phase IV (KMG-IV): sequencing the most valuable type-strain genomes for metagenomic binning, comparative biology and taxonomic classification.</title>
        <authorList>
            <person name="Goeker M."/>
        </authorList>
    </citation>
    <scope>NUCLEOTIDE SEQUENCE [LARGE SCALE GENOMIC DNA]</scope>
    <source>
        <strain evidence="3 4">DSM 100397</strain>
    </source>
</reference>
<dbReference type="InterPro" id="IPR013538">
    <property type="entry name" value="ASHA1/2-like_C"/>
</dbReference>